<proteinExistence type="predicted"/>
<accession>A0A4Q2D5E1</accession>
<dbReference type="Proteomes" id="UP000290288">
    <property type="component" value="Unassembled WGS sequence"/>
</dbReference>
<keyword evidence="3" id="KW-1185">Reference proteome</keyword>
<dbReference type="EMBL" id="SDEE01000670">
    <property type="protein sequence ID" value="RXW14633.1"/>
    <property type="molecule type" value="Genomic_DNA"/>
</dbReference>
<reference evidence="2 3" key="1">
    <citation type="submission" date="2019-01" db="EMBL/GenBank/DDBJ databases">
        <title>Draft genome sequence of Psathyrella aberdarensis IHI B618.</title>
        <authorList>
            <person name="Buettner E."/>
            <person name="Kellner H."/>
        </authorList>
    </citation>
    <scope>NUCLEOTIDE SEQUENCE [LARGE SCALE GENOMIC DNA]</scope>
    <source>
        <strain evidence="2 3">IHI B618</strain>
    </source>
</reference>
<evidence type="ECO:0000313" key="2">
    <source>
        <dbReference type="EMBL" id="RXW14633.1"/>
    </source>
</evidence>
<evidence type="ECO:0000256" key="1">
    <source>
        <dbReference type="SAM" id="MobiDB-lite"/>
    </source>
</evidence>
<sequence length="228" mass="25293">MLHLSASGVVQVVHLHQNKTSMLPVEADSVVRATVIIQSAAAISCDILSLAVQSAFFWTFRTLSTKYDLVFGMVETKVISCVRLQVFTDRVMVLNLQRAIVTCPVSDIASSHTVNCQYHVYPLTYSFLIVLLANSHFHVMSVLTMLMARRRLKIIIRPDGEGNSQSGPDFNNSQGSVDIENPIVQALQAVPPQHTFPLQEFRVDPYIDPSDEKSPPSHSPSRSTLTFP</sequence>
<comment type="caution">
    <text evidence="2">The sequence shown here is derived from an EMBL/GenBank/DDBJ whole genome shotgun (WGS) entry which is preliminary data.</text>
</comment>
<protein>
    <submittedName>
        <fullName evidence="2">Uncharacterized protein</fullName>
    </submittedName>
</protein>
<organism evidence="2 3">
    <name type="scientific">Candolleomyces aberdarensis</name>
    <dbReference type="NCBI Taxonomy" id="2316362"/>
    <lineage>
        <taxon>Eukaryota</taxon>
        <taxon>Fungi</taxon>
        <taxon>Dikarya</taxon>
        <taxon>Basidiomycota</taxon>
        <taxon>Agaricomycotina</taxon>
        <taxon>Agaricomycetes</taxon>
        <taxon>Agaricomycetidae</taxon>
        <taxon>Agaricales</taxon>
        <taxon>Agaricineae</taxon>
        <taxon>Psathyrellaceae</taxon>
        <taxon>Candolleomyces</taxon>
    </lineage>
</organism>
<gene>
    <name evidence="2" type="ORF">EST38_g11220</name>
</gene>
<feature type="compositionally biased region" description="Basic and acidic residues" evidence="1">
    <location>
        <begin position="205"/>
        <end position="215"/>
    </location>
</feature>
<feature type="region of interest" description="Disordered" evidence="1">
    <location>
        <begin position="205"/>
        <end position="228"/>
    </location>
</feature>
<dbReference type="AlphaFoldDB" id="A0A4Q2D5E1"/>
<name>A0A4Q2D5E1_9AGAR</name>
<evidence type="ECO:0000313" key="3">
    <source>
        <dbReference type="Proteomes" id="UP000290288"/>
    </source>
</evidence>
<feature type="compositionally biased region" description="Polar residues" evidence="1">
    <location>
        <begin position="219"/>
        <end position="228"/>
    </location>
</feature>